<dbReference type="GO" id="GO:0009279">
    <property type="term" value="C:cell outer membrane"/>
    <property type="evidence" value="ECO:0007669"/>
    <property type="project" value="UniProtKB-SubCell"/>
</dbReference>
<dbReference type="CDD" id="cd07185">
    <property type="entry name" value="OmpA_C-like"/>
    <property type="match status" value="1"/>
</dbReference>
<dbReference type="PROSITE" id="PS51123">
    <property type="entry name" value="OMPA_2"/>
    <property type="match status" value="1"/>
</dbReference>
<evidence type="ECO:0000313" key="6">
    <source>
        <dbReference type="EMBL" id="QOL52076.1"/>
    </source>
</evidence>
<dbReference type="KEGG" id="mlir:LPB04_16290"/>
<evidence type="ECO:0000259" key="5">
    <source>
        <dbReference type="PROSITE" id="PS51123"/>
    </source>
</evidence>
<dbReference type="PANTHER" id="PTHR30329">
    <property type="entry name" value="STATOR ELEMENT OF FLAGELLAR MOTOR COMPLEX"/>
    <property type="match status" value="1"/>
</dbReference>
<dbReference type="Pfam" id="PF00691">
    <property type="entry name" value="OmpA"/>
    <property type="match status" value="1"/>
</dbReference>
<keyword evidence="2 4" id="KW-0472">Membrane</keyword>
<evidence type="ECO:0000313" key="7">
    <source>
        <dbReference type="Proteomes" id="UP000593875"/>
    </source>
</evidence>
<dbReference type="InterPro" id="IPR006665">
    <property type="entry name" value="OmpA-like"/>
</dbReference>
<dbReference type="InterPro" id="IPR036737">
    <property type="entry name" value="OmpA-like_sf"/>
</dbReference>
<keyword evidence="7" id="KW-1185">Reference proteome</keyword>
<name>A0A7L9UD66_9BURK</name>
<dbReference type="AlphaFoldDB" id="A0A7L9UD66"/>
<sequence>MLITFDTNSAALTGQARRALDVVGEALQSPKLADFRFSIQGHADPRGNPEKNLQLSQLRAESVRRYLVSHKHIQDGRLEAIGKGDTELMNRANPVAPENRRVTIVNLARQQ</sequence>
<gene>
    <name evidence="6" type="ORF">LPB04_16290</name>
</gene>
<accession>A0A7L9UD66</accession>
<dbReference type="PRINTS" id="PR01021">
    <property type="entry name" value="OMPADOMAIN"/>
</dbReference>
<feature type="domain" description="OmpA-like" evidence="5">
    <location>
        <begin position="1"/>
        <end position="110"/>
    </location>
</feature>
<organism evidence="6 7">
    <name type="scientific">Massilia litorea</name>
    <dbReference type="NCBI Taxonomy" id="2769491"/>
    <lineage>
        <taxon>Bacteria</taxon>
        <taxon>Pseudomonadati</taxon>
        <taxon>Pseudomonadota</taxon>
        <taxon>Betaproteobacteria</taxon>
        <taxon>Burkholderiales</taxon>
        <taxon>Oxalobacteraceae</taxon>
        <taxon>Telluria group</taxon>
        <taxon>Massilia</taxon>
    </lineage>
</organism>
<proteinExistence type="predicted"/>
<keyword evidence="3" id="KW-0998">Cell outer membrane</keyword>
<evidence type="ECO:0000256" key="4">
    <source>
        <dbReference type="PROSITE-ProRule" id="PRU00473"/>
    </source>
</evidence>
<dbReference type="PANTHER" id="PTHR30329:SF21">
    <property type="entry name" value="LIPOPROTEIN YIAD-RELATED"/>
    <property type="match status" value="1"/>
</dbReference>
<dbReference type="InterPro" id="IPR006664">
    <property type="entry name" value="OMP_bac"/>
</dbReference>
<evidence type="ECO:0000256" key="2">
    <source>
        <dbReference type="ARBA" id="ARBA00023136"/>
    </source>
</evidence>
<dbReference type="Proteomes" id="UP000593875">
    <property type="component" value="Chromosome"/>
</dbReference>
<evidence type="ECO:0000256" key="1">
    <source>
        <dbReference type="ARBA" id="ARBA00004442"/>
    </source>
</evidence>
<dbReference type="EMBL" id="CP062941">
    <property type="protein sequence ID" value="QOL52076.1"/>
    <property type="molecule type" value="Genomic_DNA"/>
</dbReference>
<comment type="subcellular location">
    <subcellularLocation>
        <location evidence="1">Cell outer membrane</location>
    </subcellularLocation>
</comment>
<dbReference type="Gene3D" id="3.30.1330.60">
    <property type="entry name" value="OmpA-like domain"/>
    <property type="match status" value="1"/>
</dbReference>
<protein>
    <submittedName>
        <fullName evidence="6">OmpA family protein</fullName>
    </submittedName>
</protein>
<dbReference type="SUPFAM" id="SSF103088">
    <property type="entry name" value="OmpA-like"/>
    <property type="match status" value="1"/>
</dbReference>
<dbReference type="InterPro" id="IPR050330">
    <property type="entry name" value="Bact_OuterMem_StrucFunc"/>
</dbReference>
<evidence type="ECO:0000256" key="3">
    <source>
        <dbReference type="ARBA" id="ARBA00023237"/>
    </source>
</evidence>
<reference evidence="6 7" key="1">
    <citation type="submission" date="2020-10" db="EMBL/GenBank/DDBJ databases">
        <title>Genome sequencing of Massilia sp. LPB0304.</title>
        <authorList>
            <person name="Kim J."/>
        </authorList>
    </citation>
    <scope>NUCLEOTIDE SEQUENCE [LARGE SCALE GENOMIC DNA]</scope>
    <source>
        <strain evidence="6 7">LPB0304</strain>
    </source>
</reference>